<sequence length="81" mass="9153">MSTKSRSILKRDNDNTKRFVAGLKNAVRTFEFTSAASFPAGTEGLLKSTWRSFCDRQTLANVGDAFLFSVRFPFIYFGTEE</sequence>
<organism evidence="1 2">
    <name type="scientific">Trichonephila clavata</name>
    <name type="common">Joro spider</name>
    <name type="synonym">Nephila clavata</name>
    <dbReference type="NCBI Taxonomy" id="2740835"/>
    <lineage>
        <taxon>Eukaryota</taxon>
        <taxon>Metazoa</taxon>
        <taxon>Ecdysozoa</taxon>
        <taxon>Arthropoda</taxon>
        <taxon>Chelicerata</taxon>
        <taxon>Arachnida</taxon>
        <taxon>Araneae</taxon>
        <taxon>Araneomorphae</taxon>
        <taxon>Entelegynae</taxon>
        <taxon>Araneoidea</taxon>
        <taxon>Nephilidae</taxon>
        <taxon>Trichonephila</taxon>
    </lineage>
</organism>
<accession>A0A8X6L2A9</accession>
<comment type="caution">
    <text evidence="1">The sequence shown here is derived from an EMBL/GenBank/DDBJ whole genome shotgun (WGS) entry which is preliminary data.</text>
</comment>
<dbReference type="AlphaFoldDB" id="A0A8X6L2A9"/>
<keyword evidence="2" id="KW-1185">Reference proteome</keyword>
<reference evidence="1" key="1">
    <citation type="submission" date="2020-07" db="EMBL/GenBank/DDBJ databases">
        <title>Multicomponent nature underlies the extraordinary mechanical properties of spider dragline silk.</title>
        <authorList>
            <person name="Kono N."/>
            <person name="Nakamura H."/>
            <person name="Mori M."/>
            <person name="Yoshida Y."/>
            <person name="Ohtoshi R."/>
            <person name="Malay A.D."/>
            <person name="Moran D.A.P."/>
            <person name="Tomita M."/>
            <person name="Numata K."/>
            <person name="Arakawa K."/>
        </authorList>
    </citation>
    <scope>NUCLEOTIDE SEQUENCE</scope>
</reference>
<evidence type="ECO:0000313" key="2">
    <source>
        <dbReference type="Proteomes" id="UP000887116"/>
    </source>
</evidence>
<dbReference type="EMBL" id="BMAO01024398">
    <property type="protein sequence ID" value="GFQ95120.1"/>
    <property type="molecule type" value="Genomic_DNA"/>
</dbReference>
<gene>
    <name evidence="1" type="ORF">TNCT_120911</name>
</gene>
<dbReference type="Proteomes" id="UP000887116">
    <property type="component" value="Unassembled WGS sequence"/>
</dbReference>
<evidence type="ECO:0000313" key="1">
    <source>
        <dbReference type="EMBL" id="GFQ95120.1"/>
    </source>
</evidence>
<proteinExistence type="predicted"/>
<name>A0A8X6L2A9_TRICU</name>
<protein>
    <submittedName>
        <fullName evidence="1">Uncharacterized protein</fullName>
    </submittedName>
</protein>